<gene>
    <name evidence="2" type="ORF">Tsubulata_039129</name>
</gene>
<dbReference type="InterPro" id="IPR056789">
    <property type="entry name" value="LRR_R13L1-DRL21"/>
</dbReference>
<evidence type="ECO:0000313" key="2">
    <source>
        <dbReference type="EMBL" id="KAJ4823139.1"/>
    </source>
</evidence>
<protein>
    <recommendedName>
        <fullName evidence="1">R13L1/DRL21-like LRR repeat region domain-containing protein</fullName>
    </recommendedName>
</protein>
<dbReference type="InterPro" id="IPR032675">
    <property type="entry name" value="LRR_dom_sf"/>
</dbReference>
<reference evidence="2" key="1">
    <citation type="submission" date="2022-02" db="EMBL/GenBank/DDBJ databases">
        <authorList>
            <person name="Henning P.M."/>
            <person name="McCubbin A.G."/>
            <person name="Shore J.S."/>
        </authorList>
    </citation>
    <scope>NUCLEOTIDE SEQUENCE</scope>
    <source>
        <strain evidence="2">F60SS</strain>
        <tissue evidence="2">Leaves</tissue>
    </source>
</reference>
<proteinExistence type="predicted"/>
<comment type="caution">
    <text evidence="2">The sequence shown here is derived from an EMBL/GenBank/DDBJ whole genome shotgun (WGS) entry which is preliminary data.</text>
</comment>
<organism evidence="2 3">
    <name type="scientific">Turnera subulata</name>
    <dbReference type="NCBI Taxonomy" id="218843"/>
    <lineage>
        <taxon>Eukaryota</taxon>
        <taxon>Viridiplantae</taxon>
        <taxon>Streptophyta</taxon>
        <taxon>Embryophyta</taxon>
        <taxon>Tracheophyta</taxon>
        <taxon>Spermatophyta</taxon>
        <taxon>Magnoliopsida</taxon>
        <taxon>eudicotyledons</taxon>
        <taxon>Gunneridae</taxon>
        <taxon>Pentapetalae</taxon>
        <taxon>rosids</taxon>
        <taxon>fabids</taxon>
        <taxon>Malpighiales</taxon>
        <taxon>Passifloraceae</taxon>
        <taxon>Turnera</taxon>
    </lineage>
</organism>
<feature type="domain" description="R13L1/DRL21-like LRR repeat region" evidence="1">
    <location>
        <begin position="30"/>
        <end position="158"/>
    </location>
</feature>
<dbReference type="Proteomes" id="UP001141552">
    <property type="component" value="Unassembled WGS sequence"/>
</dbReference>
<dbReference type="EMBL" id="JAKUCV010007510">
    <property type="protein sequence ID" value="KAJ4823139.1"/>
    <property type="molecule type" value="Genomic_DNA"/>
</dbReference>
<dbReference type="Pfam" id="PF25019">
    <property type="entry name" value="LRR_R13L1-DRL21"/>
    <property type="match status" value="1"/>
</dbReference>
<evidence type="ECO:0000259" key="1">
    <source>
        <dbReference type="Pfam" id="PF25019"/>
    </source>
</evidence>
<dbReference type="PANTHER" id="PTHR47186:SF3">
    <property type="entry name" value="OS09G0267800 PROTEIN"/>
    <property type="match status" value="1"/>
</dbReference>
<dbReference type="Gene3D" id="3.80.10.10">
    <property type="entry name" value="Ribonuclease Inhibitor"/>
    <property type="match status" value="2"/>
</dbReference>
<dbReference type="OrthoDB" id="1896560at2759"/>
<reference evidence="2" key="2">
    <citation type="journal article" date="2023" name="Plants (Basel)">
        <title>Annotation of the Turnera subulata (Passifloraceae) Draft Genome Reveals the S-Locus Evolved after the Divergence of Turneroideae from Passifloroideae in a Stepwise Manner.</title>
        <authorList>
            <person name="Henning P.M."/>
            <person name="Roalson E.H."/>
            <person name="Mir W."/>
            <person name="McCubbin A.G."/>
            <person name="Shore J.S."/>
        </authorList>
    </citation>
    <scope>NUCLEOTIDE SEQUENCE</scope>
    <source>
        <strain evidence="2">F60SS</strain>
    </source>
</reference>
<keyword evidence="3" id="KW-1185">Reference proteome</keyword>
<dbReference type="AlphaFoldDB" id="A0A9Q0IZW8"/>
<dbReference type="SUPFAM" id="SSF52058">
    <property type="entry name" value="L domain-like"/>
    <property type="match status" value="1"/>
</dbReference>
<dbReference type="PANTHER" id="PTHR47186">
    <property type="entry name" value="LEUCINE-RICH REPEAT-CONTAINING PROTEIN 57"/>
    <property type="match status" value="1"/>
</dbReference>
<accession>A0A9Q0IZW8</accession>
<sequence length="431" mass="48997">MKEMPPQIGRLSNLVILQDFFVGKHKDCGIEQLGYLGRLSGELCIHNLENAVKASAAAKADLRGKVHIKKLELRWSEESIRYSPSPSLQHEKNILDQLQPHTNLEYLEIHGYRDESFPSWLSDPSFSKLVTLILFKCRNSTCLPPLGQLVSLKELTMYDFASLEMVGPEFHGSNNYMAFQSLERLVLSRMPKLKSLPEGIHSFFSLVDLEIVNCPEIESFPEQGLPLNLKTLVIEGCKKLFAGRKQWPLSELPLKSFTIGTWKEVETFPEESSDTFLPPYLNSLTISGLPNLKTLRLNHLGYLRELDVRSCGRLKSLPDSMGYDLSFLTVLRLSDCRNLESLPEEGLPPALKVLHVSFCPLLEKRLQPEKGEDWRHILHIRFVTFTSSYSILPHNQLRQTTEGSFLVECCCDGFLTALAESMQDIEDLMMI</sequence>
<name>A0A9Q0IZW8_9ROSI</name>
<evidence type="ECO:0000313" key="3">
    <source>
        <dbReference type="Proteomes" id="UP001141552"/>
    </source>
</evidence>